<evidence type="ECO:0000256" key="2">
    <source>
        <dbReference type="ARBA" id="ARBA00023027"/>
    </source>
</evidence>
<reference evidence="4 5" key="1">
    <citation type="submission" date="2019-07" db="EMBL/GenBank/DDBJ databases">
        <title>Description of 53C-WASEF.</title>
        <authorList>
            <person name="Pitt A."/>
            <person name="Hahn M.W."/>
        </authorList>
    </citation>
    <scope>NUCLEOTIDE SEQUENCE [LARGE SCALE GENOMIC DNA]</scope>
    <source>
        <strain evidence="4 5">53C-WASEF</strain>
    </source>
</reference>
<dbReference type="GO" id="GO:0051287">
    <property type="term" value="F:NAD binding"/>
    <property type="evidence" value="ECO:0007669"/>
    <property type="project" value="InterPro"/>
</dbReference>
<dbReference type="GO" id="GO:0030267">
    <property type="term" value="F:glyoxylate reductase (NADPH) activity"/>
    <property type="evidence" value="ECO:0007669"/>
    <property type="project" value="TreeGrafter"/>
</dbReference>
<keyword evidence="2" id="KW-0520">NAD</keyword>
<accession>A0A556QSC4</accession>
<dbReference type="Pfam" id="PF02826">
    <property type="entry name" value="2-Hacid_dh_C"/>
    <property type="match status" value="1"/>
</dbReference>
<dbReference type="GO" id="GO:0005829">
    <property type="term" value="C:cytosol"/>
    <property type="evidence" value="ECO:0007669"/>
    <property type="project" value="TreeGrafter"/>
</dbReference>
<dbReference type="RefSeq" id="WP_144230081.1">
    <property type="nucleotide sequence ID" value="NZ_CBCRVV010000015.1"/>
</dbReference>
<dbReference type="PANTHER" id="PTHR10996:SF178">
    <property type="entry name" value="2-HYDROXYACID DEHYDROGENASE YGL185C-RELATED"/>
    <property type="match status" value="1"/>
</dbReference>
<dbReference type="Proteomes" id="UP000315648">
    <property type="component" value="Unassembled WGS sequence"/>
</dbReference>
<dbReference type="AlphaFoldDB" id="A0A556QSC4"/>
<name>A0A556QSC4_9BACT</name>
<gene>
    <name evidence="4" type="ORF">FPL22_09710</name>
</gene>
<feature type="domain" description="D-isomer specific 2-hydroxyacid dehydrogenase NAD-binding" evidence="3">
    <location>
        <begin position="131"/>
        <end position="309"/>
    </location>
</feature>
<evidence type="ECO:0000313" key="5">
    <source>
        <dbReference type="Proteomes" id="UP000315648"/>
    </source>
</evidence>
<sequence>MKPLAEICAPAVATERILFAFTTREQALFLPGLRWEEFGDHVCSYIDTDAAGPEGWARMLCEWRPTVVVTAWSAKRLPADWVMSPEFSLKYICHITGSLKSLLTREAFLRGVRATNWGSSINHTIAEHAMLMTLALLRGAGSWPEAMQRGGWTVDQVRRLRTRALRGRRVGLHGFGAIAREIATMLAPFKPAVIRAYSHGVPPAFMAGHGVEPCRSLDELYGSSEVMICCESLTAENRASVDARVLRLLEDDAIFVNVGRGEIVSEDALLAEAATGRLRIGLDVFHREPMPVDYPLRTAPGIMLSPHIAGPTLETYPLCGEHALENLRRYLAGESLSGEVTLDAFDRMT</sequence>
<dbReference type="SUPFAM" id="SSF51735">
    <property type="entry name" value="NAD(P)-binding Rossmann-fold domains"/>
    <property type="match status" value="1"/>
</dbReference>
<dbReference type="InterPro" id="IPR036291">
    <property type="entry name" value="NAD(P)-bd_dom_sf"/>
</dbReference>
<dbReference type="PANTHER" id="PTHR10996">
    <property type="entry name" value="2-HYDROXYACID DEHYDROGENASE-RELATED"/>
    <property type="match status" value="1"/>
</dbReference>
<evidence type="ECO:0000313" key="4">
    <source>
        <dbReference type="EMBL" id="TSJ79540.1"/>
    </source>
</evidence>
<keyword evidence="5" id="KW-1185">Reference proteome</keyword>
<dbReference type="Gene3D" id="3.40.50.720">
    <property type="entry name" value="NAD(P)-binding Rossmann-like Domain"/>
    <property type="match status" value="2"/>
</dbReference>
<dbReference type="OrthoDB" id="189925at2"/>
<dbReference type="GO" id="GO:0016618">
    <property type="term" value="F:hydroxypyruvate reductase [NAD(P)H] activity"/>
    <property type="evidence" value="ECO:0007669"/>
    <property type="project" value="TreeGrafter"/>
</dbReference>
<evidence type="ECO:0000259" key="3">
    <source>
        <dbReference type="Pfam" id="PF02826"/>
    </source>
</evidence>
<dbReference type="CDD" id="cd12167">
    <property type="entry name" value="2-Hacid_dh_8"/>
    <property type="match status" value="1"/>
</dbReference>
<dbReference type="InterPro" id="IPR050223">
    <property type="entry name" value="D-isomer_2-hydroxyacid_DH"/>
</dbReference>
<comment type="caution">
    <text evidence="4">The sequence shown here is derived from an EMBL/GenBank/DDBJ whole genome shotgun (WGS) entry which is preliminary data.</text>
</comment>
<evidence type="ECO:0000256" key="1">
    <source>
        <dbReference type="ARBA" id="ARBA00023002"/>
    </source>
</evidence>
<dbReference type="InterPro" id="IPR006140">
    <property type="entry name" value="D-isomer_DH_NAD-bd"/>
</dbReference>
<dbReference type="EMBL" id="VMBG01000001">
    <property type="protein sequence ID" value="TSJ79540.1"/>
    <property type="molecule type" value="Genomic_DNA"/>
</dbReference>
<proteinExistence type="predicted"/>
<protein>
    <submittedName>
        <fullName evidence="4">Hydroxyacid dehydrogenase</fullName>
    </submittedName>
</protein>
<organism evidence="4 5">
    <name type="scientific">Rariglobus hedericola</name>
    <dbReference type="NCBI Taxonomy" id="2597822"/>
    <lineage>
        <taxon>Bacteria</taxon>
        <taxon>Pseudomonadati</taxon>
        <taxon>Verrucomicrobiota</taxon>
        <taxon>Opitutia</taxon>
        <taxon>Opitutales</taxon>
        <taxon>Opitutaceae</taxon>
        <taxon>Rariglobus</taxon>
    </lineage>
</organism>
<keyword evidence="1" id="KW-0560">Oxidoreductase</keyword>